<dbReference type="Proteomes" id="UP000299102">
    <property type="component" value="Unassembled WGS sequence"/>
</dbReference>
<feature type="region of interest" description="Disordered" evidence="1">
    <location>
        <begin position="24"/>
        <end position="76"/>
    </location>
</feature>
<protein>
    <submittedName>
        <fullName evidence="2">Uncharacterized protein</fullName>
    </submittedName>
</protein>
<gene>
    <name evidence="2" type="ORF">EVAR_12497_1</name>
</gene>
<organism evidence="2 3">
    <name type="scientific">Eumeta variegata</name>
    <name type="common">Bagworm moth</name>
    <name type="synonym">Eumeta japonica</name>
    <dbReference type="NCBI Taxonomy" id="151549"/>
    <lineage>
        <taxon>Eukaryota</taxon>
        <taxon>Metazoa</taxon>
        <taxon>Ecdysozoa</taxon>
        <taxon>Arthropoda</taxon>
        <taxon>Hexapoda</taxon>
        <taxon>Insecta</taxon>
        <taxon>Pterygota</taxon>
        <taxon>Neoptera</taxon>
        <taxon>Endopterygota</taxon>
        <taxon>Lepidoptera</taxon>
        <taxon>Glossata</taxon>
        <taxon>Ditrysia</taxon>
        <taxon>Tineoidea</taxon>
        <taxon>Psychidae</taxon>
        <taxon>Oiketicinae</taxon>
        <taxon>Eumeta</taxon>
    </lineage>
</organism>
<name>A0A4C1TPM8_EUMVA</name>
<sequence>MSQRDAAGRECAAAALSAAVLRGYGPVTPDHRRRTELTKKIQNVTAIQGVNRLDPNRYSHPGSKQRRLKSLQPPRE</sequence>
<keyword evidence="3" id="KW-1185">Reference proteome</keyword>
<proteinExistence type="predicted"/>
<accession>A0A4C1TPM8</accession>
<reference evidence="2 3" key="1">
    <citation type="journal article" date="2019" name="Commun. Biol.">
        <title>The bagworm genome reveals a unique fibroin gene that provides high tensile strength.</title>
        <authorList>
            <person name="Kono N."/>
            <person name="Nakamura H."/>
            <person name="Ohtoshi R."/>
            <person name="Tomita M."/>
            <person name="Numata K."/>
            <person name="Arakawa K."/>
        </authorList>
    </citation>
    <scope>NUCLEOTIDE SEQUENCE [LARGE SCALE GENOMIC DNA]</scope>
</reference>
<evidence type="ECO:0000256" key="1">
    <source>
        <dbReference type="SAM" id="MobiDB-lite"/>
    </source>
</evidence>
<comment type="caution">
    <text evidence="2">The sequence shown here is derived from an EMBL/GenBank/DDBJ whole genome shotgun (WGS) entry which is preliminary data.</text>
</comment>
<feature type="compositionally biased region" description="Basic and acidic residues" evidence="1">
    <location>
        <begin position="29"/>
        <end position="39"/>
    </location>
</feature>
<evidence type="ECO:0000313" key="3">
    <source>
        <dbReference type="Proteomes" id="UP000299102"/>
    </source>
</evidence>
<dbReference type="EMBL" id="BGZK01000075">
    <property type="protein sequence ID" value="GBP15908.1"/>
    <property type="molecule type" value="Genomic_DNA"/>
</dbReference>
<evidence type="ECO:0000313" key="2">
    <source>
        <dbReference type="EMBL" id="GBP15908.1"/>
    </source>
</evidence>
<dbReference type="AlphaFoldDB" id="A0A4C1TPM8"/>